<keyword evidence="5" id="KW-0813">Transport</keyword>
<dbReference type="InterPro" id="IPR003172">
    <property type="entry name" value="ML_dom"/>
</dbReference>
<evidence type="ECO:0000256" key="5">
    <source>
        <dbReference type="ARBA" id="ARBA00022448"/>
    </source>
</evidence>
<gene>
    <name evidence="10" type="ORF">K503DRAFT_847858</name>
</gene>
<keyword evidence="11" id="KW-1185">Reference proteome</keyword>
<evidence type="ECO:0000256" key="7">
    <source>
        <dbReference type="ARBA" id="ARBA00023055"/>
    </source>
</evidence>
<keyword evidence="7" id="KW-0445">Lipid transport</keyword>
<dbReference type="Pfam" id="PF02221">
    <property type="entry name" value="E1_DerP2_DerF2"/>
    <property type="match status" value="1"/>
</dbReference>
<proteinExistence type="inferred from homology"/>
<feature type="signal peptide" evidence="8">
    <location>
        <begin position="1"/>
        <end position="19"/>
    </location>
</feature>
<dbReference type="OrthoDB" id="6409159at2759"/>
<comment type="similarity">
    <text evidence="2">Belongs to the NPC2 family.</text>
</comment>
<dbReference type="SMART" id="SM00737">
    <property type="entry name" value="ML"/>
    <property type="match status" value="1"/>
</dbReference>
<dbReference type="InterPro" id="IPR039670">
    <property type="entry name" value="NPC2-like"/>
</dbReference>
<protein>
    <recommendedName>
        <fullName evidence="4">Phosphatidylglycerol/phosphatidylinositol transfer protein</fullName>
    </recommendedName>
</protein>
<dbReference type="SUPFAM" id="SSF81296">
    <property type="entry name" value="E set domains"/>
    <property type="match status" value="1"/>
</dbReference>
<name>A0A1B7NBZ1_9AGAM</name>
<dbReference type="FunCoup" id="A0A1B7NBZ1">
    <property type="interactions" value="1"/>
</dbReference>
<dbReference type="Proteomes" id="UP000092154">
    <property type="component" value="Unassembled WGS sequence"/>
</dbReference>
<evidence type="ECO:0000259" key="9">
    <source>
        <dbReference type="SMART" id="SM00737"/>
    </source>
</evidence>
<dbReference type="FunFam" id="2.70.220.10:FF:000004">
    <property type="entry name" value="Related to phosphatidylglycerol/phosphatidylinositol transfer protein"/>
    <property type="match status" value="1"/>
</dbReference>
<accession>A0A1B7NBZ1</accession>
<dbReference type="InParanoid" id="A0A1B7NBZ1"/>
<evidence type="ECO:0000256" key="1">
    <source>
        <dbReference type="ARBA" id="ARBA00002053"/>
    </source>
</evidence>
<dbReference type="InterPro" id="IPR033917">
    <property type="entry name" value="ML_PG-PI_TP"/>
</dbReference>
<comment type="subunit">
    <text evidence="3">Monomer.</text>
</comment>
<evidence type="ECO:0000256" key="2">
    <source>
        <dbReference type="ARBA" id="ARBA00006370"/>
    </source>
</evidence>
<evidence type="ECO:0000256" key="8">
    <source>
        <dbReference type="SAM" id="SignalP"/>
    </source>
</evidence>
<feature type="domain" description="MD-2-related lipid-recognition" evidence="9">
    <location>
        <begin position="40"/>
        <end position="162"/>
    </location>
</feature>
<dbReference type="PANTHER" id="PTHR11306">
    <property type="entry name" value="NIEMANN PICK TYPE C2 PROTEIN NPC2-RELATED"/>
    <property type="match status" value="1"/>
</dbReference>
<dbReference type="InterPro" id="IPR014756">
    <property type="entry name" value="Ig_E-set"/>
</dbReference>
<dbReference type="CDD" id="cd00917">
    <property type="entry name" value="PG-PI_TP"/>
    <property type="match status" value="1"/>
</dbReference>
<reference evidence="10 11" key="1">
    <citation type="submission" date="2016-06" db="EMBL/GenBank/DDBJ databases">
        <title>Comparative genomics of the ectomycorrhizal sister species Rhizopogon vinicolor and Rhizopogon vesiculosus (Basidiomycota: Boletales) reveals a divergence of the mating type B locus.</title>
        <authorList>
            <consortium name="DOE Joint Genome Institute"/>
            <person name="Mujic A.B."/>
            <person name="Kuo A."/>
            <person name="Tritt A."/>
            <person name="Lipzen A."/>
            <person name="Chen C."/>
            <person name="Johnson J."/>
            <person name="Sharma A."/>
            <person name="Barry K."/>
            <person name="Grigoriev I.V."/>
            <person name="Spatafora J.W."/>
        </authorList>
    </citation>
    <scope>NUCLEOTIDE SEQUENCE [LARGE SCALE GENOMIC DNA]</scope>
    <source>
        <strain evidence="10 11">AM-OR11-026</strain>
    </source>
</reference>
<dbReference type="FunFam" id="2.70.220.10:FF:000002">
    <property type="entry name" value="Phosphatidylglycerol/phosphatidylinositol transfer protein"/>
    <property type="match status" value="1"/>
</dbReference>
<dbReference type="STRING" id="1314800.A0A1B7NBZ1"/>
<dbReference type="Gene3D" id="2.70.220.10">
    <property type="entry name" value="Ganglioside GM2 activator"/>
    <property type="match status" value="2"/>
</dbReference>
<dbReference type="PANTHER" id="PTHR11306:SF0">
    <property type="entry name" value="PHOSPHATIDYLGLYCEROL_PHOSPHATIDYLINOSITOL TRANSFER PROTEIN"/>
    <property type="match status" value="1"/>
</dbReference>
<dbReference type="EMBL" id="KV448158">
    <property type="protein sequence ID" value="OAX42400.1"/>
    <property type="molecule type" value="Genomic_DNA"/>
</dbReference>
<sequence length="174" mass="19030">MVHLLSISLLAILAGLTSAKPLLEQDVLAQPVHIMEGWSYQDCGSPTDAIQLQSISLSPDPPKPGEDLTVSVVGTAKDRIEDGAYADVVVKLGLIKLLTKTFDVCEEARGANASIQCPVEEGEYTVVQTVALPKEIPKAKFTVTVRGYTKDDDDMLCLDLHVDFMKRPFLRFGW</sequence>
<dbReference type="InterPro" id="IPR036846">
    <property type="entry name" value="GM2-AP_sf"/>
</dbReference>
<dbReference type="AlphaFoldDB" id="A0A1B7NBZ1"/>
<evidence type="ECO:0000256" key="3">
    <source>
        <dbReference type="ARBA" id="ARBA00011245"/>
    </source>
</evidence>
<comment type="function">
    <text evidence="1">Catalyzes the intermembrane transfer of phosphatidylglycerol and phosphatidylinositol.</text>
</comment>
<dbReference type="GO" id="GO:0032366">
    <property type="term" value="P:intracellular sterol transport"/>
    <property type="evidence" value="ECO:0007669"/>
    <property type="project" value="InterPro"/>
</dbReference>
<evidence type="ECO:0000256" key="4">
    <source>
        <dbReference type="ARBA" id="ARBA00016056"/>
    </source>
</evidence>
<organism evidence="10 11">
    <name type="scientific">Rhizopogon vinicolor AM-OR11-026</name>
    <dbReference type="NCBI Taxonomy" id="1314800"/>
    <lineage>
        <taxon>Eukaryota</taxon>
        <taxon>Fungi</taxon>
        <taxon>Dikarya</taxon>
        <taxon>Basidiomycota</taxon>
        <taxon>Agaricomycotina</taxon>
        <taxon>Agaricomycetes</taxon>
        <taxon>Agaricomycetidae</taxon>
        <taxon>Boletales</taxon>
        <taxon>Suillineae</taxon>
        <taxon>Rhizopogonaceae</taxon>
        <taxon>Rhizopogon</taxon>
    </lineage>
</organism>
<keyword evidence="6 8" id="KW-0732">Signal</keyword>
<evidence type="ECO:0000256" key="6">
    <source>
        <dbReference type="ARBA" id="ARBA00022729"/>
    </source>
</evidence>
<feature type="chain" id="PRO_5008597919" description="Phosphatidylglycerol/phosphatidylinositol transfer protein" evidence="8">
    <location>
        <begin position="20"/>
        <end position="174"/>
    </location>
</feature>
<evidence type="ECO:0000313" key="10">
    <source>
        <dbReference type="EMBL" id="OAX42400.1"/>
    </source>
</evidence>
<dbReference type="GO" id="GO:0032934">
    <property type="term" value="F:sterol binding"/>
    <property type="evidence" value="ECO:0007669"/>
    <property type="project" value="InterPro"/>
</dbReference>
<evidence type="ECO:0000313" key="11">
    <source>
        <dbReference type="Proteomes" id="UP000092154"/>
    </source>
</evidence>